<feature type="domain" description="Origin recognition complex subunit 3 N-terminal" evidence="7">
    <location>
        <begin position="29"/>
        <end position="370"/>
    </location>
</feature>
<dbReference type="Proteomes" id="UP001202479">
    <property type="component" value="Unassembled WGS sequence"/>
</dbReference>
<dbReference type="Pfam" id="PF18137">
    <property type="entry name" value="WHD_ORC"/>
    <property type="match status" value="1"/>
</dbReference>
<dbReference type="EMBL" id="JAHUZD010000049">
    <property type="protein sequence ID" value="KAI3405271.2"/>
    <property type="molecule type" value="Genomic_DNA"/>
</dbReference>
<dbReference type="GO" id="GO:0005656">
    <property type="term" value="C:nuclear pre-replicative complex"/>
    <property type="evidence" value="ECO:0007669"/>
    <property type="project" value="TreeGrafter"/>
</dbReference>
<dbReference type="PANTHER" id="PTHR12748:SF0">
    <property type="entry name" value="ORIGIN RECOGNITION COMPLEX SUBUNIT 3"/>
    <property type="match status" value="1"/>
</dbReference>
<dbReference type="InterPro" id="IPR045667">
    <property type="entry name" value="ORC3_N"/>
</dbReference>
<dbReference type="GO" id="GO:0003688">
    <property type="term" value="F:DNA replication origin binding"/>
    <property type="evidence" value="ECO:0007669"/>
    <property type="project" value="TreeGrafter"/>
</dbReference>
<comment type="caution">
    <text evidence="9">The sequence shown here is derived from an EMBL/GenBank/DDBJ whole genome shotgun (WGS) entry which is preliminary data.</text>
</comment>
<evidence type="ECO:0000313" key="10">
    <source>
        <dbReference type="Proteomes" id="UP001202479"/>
    </source>
</evidence>
<feature type="domain" description="Origin recognition complex subunit 3 winged helix C-terminal" evidence="8">
    <location>
        <begin position="582"/>
        <end position="678"/>
    </location>
</feature>
<dbReference type="GO" id="GO:0005664">
    <property type="term" value="C:nuclear origin of replication recognition complex"/>
    <property type="evidence" value="ECO:0007669"/>
    <property type="project" value="InterPro"/>
</dbReference>
<name>A0AAI9WYG4_9ASCO</name>
<proteinExistence type="inferred from homology"/>
<evidence type="ECO:0000313" key="9">
    <source>
        <dbReference type="EMBL" id="KAI3405271.2"/>
    </source>
</evidence>
<evidence type="ECO:0000259" key="7">
    <source>
        <dbReference type="Pfam" id="PF07034"/>
    </source>
</evidence>
<dbReference type="InterPro" id="IPR020795">
    <property type="entry name" value="ORC3"/>
</dbReference>
<feature type="compositionally biased region" description="Low complexity" evidence="6">
    <location>
        <begin position="1"/>
        <end position="12"/>
    </location>
</feature>
<dbReference type="InterPro" id="IPR040855">
    <property type="entry name" value="ORC_WH_C"/>
</dbReference>
<sequence>MVQSKRSYSESISSEEDQFESRENPISSTFNDNFKTHYFAIPKTSSTNSERGFPQTFCAITGQQSEVKPTKTPFLSLFNGKEPLKNVKFRYKLYEKIWKNQSKKIQSIVNNANDDLFRELICFINEPLPLHQMPSSPSLQPEKLSIGYIQMTSNTANNLRILDQFYKYIEEKNSQRSFLITLNTKNCPHIKGALKEIIKQFDEGHGNKLDSSKYLFYDLGILASWFEKNGLDERIVIVIEDTNLFNNQLLNQVIKSLQSTSSQIPFKLLITLSCDTVSSWINNNIRSDIRLNSQGYKFRSNDNISLGFMILHNLFLTPELTEENPLLISNTLSTIILTRFQNSNNSIDALISEVRLCYMIHFYQSPLSILITRLDESKLYVDGLRKLPSFKKLVEKKLAVKSMEGKDLLSNDACVIKLFQSAKAQYQTHKLVIMNANNVIYQLDPKKRKEKFELYTSLVNGKLFTSKYFRECLNITQHPPRVVERITSSLTTNCLETLNGVSDVYLIKLNKGLNAATDTPELVELLETYFQNPVLTTPLKEMPFNEIFSMDGGVIHEKFEKPPLFEENFENLMIDLLRPNLRATIETSLENAETYLGQIEKPPIICQMFKVYKEAPAAINLHDFYQAYSASLERPKSMTDEDWHKTTYSWFLQNCFEMMHLGIVQPKKSSEYLEKAIWKGV</sequence>
<dbReference type="CDD" id="cd20704">
    <property type="entry name" value="Orc3"/>
    <property type="match status" value="1"/>
</dbReference>
<dbReference type="AlphaFoldDB" id="A0AAI9WYG4"/>
<dbReference type="GO" id="GO:0031261">
    <property type="term" value="C:DNA replication preinitiation complex"/>
    <property type="evidence" value="ECO:0007669"/>
    <property type="project" value="TreeGrafter"/>
</dbReference>
<evidence type="ECO:0000256" key="4">
    <source>
        <dbReference type="ARBA" id="ARBA00023125"/>
    </source>
</evidence>
<dbReference type="RefSeq" id="XP_049181016.1">
    <property type="nucleotide sequence ID" value="XM_049323098.1"/>
</dbReference>
<accession>A0AAI9WYG4</accession>
<dbReference type="PANTHER" id="PTHR12748">
    <property type="entry name" value="ORIGIN RECOGNITION COMPLEX SUBUNIT 3"/>
    <property type="match status" value="1"/>
</dbReference>
<comment type="similarity">
    <text evidence="2">Belongs to the ORC3 family.</text>
</comment>
<evidence type="ECO:0000259" key="8">
    <source>
        <dbReference type="Pfam" id="PF18137"/>
    </source>
</evidence>
<organism evidence="9 10">
    <name type="scientific">Candida oxycetoniae</name>
    <dbReference type="NCBI Taxonomy" id="497107"/>
    <lineage>
        <taxon>Eukaryota</taxon>
        <taxon>Fungi</taxon>
        <taxon>Dikarya</taxon>
        <taxon>Ascomycota</taxon>
        <taxon>Saccharomycotina</taxon>
        <taxon>Pichiomycetes</taxon>
        <taxon>Debaryomycetaceae</taxon>
        <taxon>Candida/Lodderomyces clade</taxon>
        <taxon>Candida</taxon>
    </lineage>
</organism>
<keyword evidence="4" id="KW-0238">DNA-binding</keyword>
<gene>
    <name evidence="9" type="ORF">KGF56_001924</name>
</gene>
<keyword evidence="5" id="KW-0539">Nucleus</keyword>
<reference evidence="9" key="1">
    <citation type="journal article" date="2022" name="DNA Res.">
        <title>Genome analysis of five recently described species of the CUG-Ser clade uncovers Candida theae as a new hybrid lineage with pathogenic potential in the Candida parapsilosis species complex.</title>
        <authorList>
            <person name="Mixao V."/>
            <person name="Del Olmo V."/>
            <person name="Hegedusova E."/>
            <person name="Saus E."/>
            <person name="Pryszcz L."/>
            <person name="Cillingova A."/>
            <person name="Nosek J."/>
            <person name="Gabaldon T."/>
        </authorList>
    </citation>
    <scope>NUCLEOTIDE SEQUENCE</scope>
    <source>
        <strain evidence="9">CBS 10844</strain>
    </source>
</reference>
<evidence type="ECO:0000256" key="5">
    <source>
        <dbReference type="ARBA" id="ARBA00023242"/>
    </source>
</evidence>
<dbReference type="Pfam" id="PF07034">
    <property type="entry name" value="ORC3_N"/>
    <property type="match status" value="1"/>
</dbReference>
<feature type="region of interest" description="Disordered" evidence="6">
    <location>
        <begin position="1"/>
        <end position="28"/>
    </location>
</feature>
<evidence type="ECO:0000256" key="6">
    <source>
        <dbReference type="SAM" id="MobiDB-lite"/>
    </source>
</evidence>
<protein>
    <submittedName>
        <fullName evidence="9">ORC3</fullName>
    </submittedName>
</protein>
<dbReference type="GeneID" id="73379541"/>
<evidence type="ECO:0000256" key="1">
    <source>
        <dbReference type="ARBA" id="ARBA00004123"/>
    </source>
</evidence>
<keyword evidence="3" id="KW-0235">DNA replication</keyword>
<evidence type="ECO:0000256" key="3">
    <source>
        <dbReference type="ARBA" id="ARBA00022705"/>
    </source>
</evidence>
<dbReference type="GO" id="GO:0006270">
    <property type="term" value="P:DNA replication initiation"/>
    <property type="evidence" value="ECO:0007669"/>
    <property type="project" value="TreeGrafter"/>
</dbReference>
<comment type="subcellular location">
    <subcellularLocation>
        <location evidence="1">Nucleus</location>
    </subcellularLocation>
</comment>
<evidence type="ECO:0000256" key="2">
    <source>
        <dbReference type="ARBA" id="ARBA00010977"/>
    </source>
</evidence>
<keyword evidence="10" id="KW-1185">Reference proteome</keyword>